<comment type="caution">
    <text evidence="5">The sequence shown here is derived from an EMBL/GenBank/DDBJ whole genome shotgun (WGS) entry which is preliminary data.</text>
</comment>
<dbReference type="CDD" id="cd07971">
    <property type="entry name" value="OBF_DNA_ligase_LigD"/>
    <property type="match status" value="1"/>
</dbReference>
<keyword evidence="2 5" id="KW-0436">Ligase</keyword>
<dbReference type="SUPFAM" id="SSF50249">
    <property type="entry name" value="Nucleic acid-binding proteins"/>
    <property type="match status" value="1"/>
</dbReference>
<evidence type="ECO:0000313" key="6">
    <source>
        <dbReference type="Proteomes" id="UP000276128"/>
    </source>
</evidence>
<dbReference type="EMBL" id="RXHU01000056">
    <property type="protein sequence ID" value="RTE08193.1"/>
    <property type="molecule type" value="Genomic_DNA"/>
</dbReference>
<dbReference type="OrthoDB" id="9802472at2"/>
<dbReference type="GO" id="GO:0005524">
    <property type="term" value="F:ATP binding"/>
    <property type="evidence" value="ECO:0007669"/>
    <property type="project" value="InterPro"/>
</dbReference>
<name>A0A430JAX9_9BACL</name>
<dbReference type="RefSeq" id="WP_126142828.1">
    <property type="nucleotide sequence ID" value="NZ_RXHU01000056.1"/>
</dbReference>
<dbReference type="PANTHER" id="PTHR45997:SF1">
    <property type="entry name" value="DNA LIGASE 4"/>
    <property type="match status" value="1"/>
</dbReference>
<gene>
    <name evidence="5" type="ORF">EJQ19_19075</name>
</gene>
<dbReference type="PANTHER" id="PTHR45997">
    <property type="entry name" value="DNA LIGASE 4"/>
    <property type="match status" value="1"/>
</dbReference>
<protein>
    <recommendedName>
        <fullName evidence="1">DNA ligase (ATP)</fullName>
        <ecNumber evidence="1">6.5.1.1</ecNumber>
    </recommendedName>
</protein>
<dbReference type="GO" id="GO:0006303">
    <property type="term" value="P:double-strand break repair via nonhomologous end joining"/>
    <property type="evidence" value="ECO:0007669"/>
    <property type="project" value="TreeGrafter"/>
</dbReference>
<dbReference type="GO" id="GO:0003677">
    <property type="term" value="F:DNA binding"/>
    <property type="evidence" value="ECO:0007669"/>
    <property type="project" value="InterPro"/>
</dbReference>
<dbReference type="InterPro" id="IPR029710">
    <property type="entry name" value="LIG4"/>
</dbReference>
<proteinExistence type="predicted"/>
<dbReference type="Gene3D" id="2.40.50.140">
    <property type="entry name" value="Nucleic acid-binding proteins"/>
    <property type="match status" value="1"/>
</dbReference>
<accession>A0A430JAX9</accession>
<dbReference type="Proteomes" id="UP000276128">
    <property type="component" value="Unassembled WGS sequence"/>
</dbReference>
<keyword evidence="6" id="KW-1185">Reference proteome</keyword>
<dbReference type="Pfam" id="PF04679">
    <property type="entry name" value="DNA_ligase_A_C"/>
    <property type="match status" value="1"/>
</dbReference>
<dbReference type="GO" id="GO:0006297">
    <property type="term" value="P:nucleotide-excision repair, DNA gap filling"/>
    <property type="evidence" value="ECO:0007669"/>
    <property type="project" value="TreeGrafter"/>
</dbReference>
<dbReference type="Gene3D" id="3.30.470.30">
    <property type="entry name" value="DNA ligase/mRNA capping enzyme"/>
    <property type="match status" value="1"/>
</dbReference>
<dbReference type="InterPro" id="IPR016059">
    <property type="entry name" value="DNA_ligase_ATP-dep_CS"/>
</dbReference>
<reference evidence="5 6" key="1">
    <citation type="submission" date="2018-12" db="EMBL/GenBank/DDBJ databases">
        <title>Bacillus ochoae sp. nov., Paenibacillus whitsoniae sp. nov., Paenibacillus spiritus sp. nov. Isolated from the Mars Exploration Rover during spacecraft assembly.</title>
        <authorList>
            <person name="Seuylemezian A."/>
            <person name="Vaishampayan P."/>
        </authorList>
    </citation>
    <scope>NUCLEOTIDE SEQUENCE [LARGE SCALE GENOMIC DNA]</scope>
    <source>
        <strain evidence="5 6">MER 54</strain>
    </source>
</reference>
<dbReference type="PROSITE" id="PS50160">
    <property type="entry name" value="DNA_LIGASE_A3"/>
    <property type="match status" value="1"/>
</dbReference>
<dbReference type="PROSITE" id="PS00697">
    <property type="entry name" value="DNA_LIGASE_A1"/>
    <property type="match status" value="1"/>
</dbReference>
<evidence type="ECO:0000259" key="4">
    <source>
        <dbReference type="PROSITE" id="PS50160"/>
    </source>
</evidence>
<dbReference type="EC" id="6.5.1.1" evidence="1"/>
<dbReference type="Pfam" id="PF01068">
    <property type="entry name" value="DNA_ligase_A_M"/>
    <property type="match status" value="1"/>
</dbReference>
<evidence type="ECO:0000256" key="3">
    <source>
        <dbReference type="ARBA" id="ARBA00034003"/>
    </source>
</evidence>
<dbReference type="GO" id="GO:0003910">
    <property type="term" value="F:DNA ligase (ATP) activity"/>
    <property type="evidence" value="ECO:0007669"/>
    <property type="project" value="UniProtKB-EC"/>
</dbReference>
<sequence length="315" mass="36128">MVLEPIIPFEPIRSEKIPAGPDWIAQIKWDGVRMLTYFDGQSTRLWNRRRNERTLQYPELLDVRAYCTASSVILDGEVIAMDDAKPSFHQIMKRESLRKEANIVKARHQTPVTYMLFDLLMLNGEWVTDKPLAERQRLLERVIRPQPSVQLTPSMPDGQQLFEVMKAHRMEGIVCKDLRSTYAVGGKDARWIKRKIFHDLYAVIGGVTYRAGTVNAIMLGLYDREGRFVYIGHAGTGLVSREEWRQLTALVEGMKIPQQPFVNEPERNSKEFAWLAPQLTAKIQYMEWTPHGTMRHPSIQAFGGAEPAACTFAQL</sequence>
<dbReference type="SUPFAM" id="SSF56091">
    <property type="entry name" value="DNA ligase/mRNA capping enzyme, catalytic domain"/>
    <property type="match status" value="1"/>
</dbReference>
<dbReference type="Gene3D" id="3.30.1490.70">
    <property type="match status" value="1"/>
</dbReference>
<dbReference type="CDD" id="cd07906">
    <property type="entry name" value="Adenylation_DNA_ligase_LigD_LigC"/>
    <property type="match status" value="1"/>
</dbReference>
<dbReference type="InterPro" id="IPR012340">
    <property type="entry name" value="NA-bd_OB-fold"/>
</dbReference>
<comment type="catalytic activity">
    <reaction evidence="3">
        <text>ATP + (deoxyribonucleotide)n-3'-hydroxyl + 5'-phospho-(deoxyribonucleotide)m = (deoxyribonucleotide)n+m + AMP + diphosphate.</text>
        <dbReference type="EC" id="6.5.1.1"/>
    </reaction>
</comment>
<dbReference type="InterPro" id="IPR012310">
    <property type="entry name" value="DNA_ligase_ATP-dep_cent"/>
</dbReference>
<feature type="domain" description="ATP-dependent DNA ligase family profile" evidence="4">
    <location>
        <begin position="105"/>
        <end position="227"/>
    </location>
</feature>
<organism evidence="5 6">
    <name type="scientific">Paenibacillus whitsoniae</name>
    <dbReference type="NCBI Taxonomy" id="2496558"/>
    <lineage>
        <taxon>Bacteria</taxon>
        <taxon>Bacillati</taxon>
        <taxon>Bacillota</taxon>
        <taxon>Bacilli</taxon>
        <taxon>Bacillales</taxon>
        <taxon>Paenibacillaceae</taxon>
        <taxon>Paenibacillus</taxon>
    </lineage>
</organism>
<dbReference type="InterPro" id="IPR012309">
    <property type="entry name" value="DNA_ligase_ATP-dep_C"/>
</dbReference>
<evidence type="ECO:0000313" key="5">
    <source>
        <dbReference type="EMBL" id="RTE08193.1"/>
    </source>
</evidence>
<evidence type="ECO:0000256" key="2">
    <source>
        <dbReference type="ARBA" id="ARBA00022598"/>
    </source>
</evidence>
<dbReference type="AlphaFoldDB" id="A0A430JAX9"/>
<evidence type="ECO:0000256" key="1">
    <source>
        <dbReference type="ARBA" id="ARBA00012727"/>
    </source>
</evidence>
<dbReference type="GO" id="GO:0006310">
    <property type="term" value="P:DNA recombination"/>
    <property type="evidence" value="ECO:0007669"/>
    <property type="project" value="InterPro"/>
</dbReference>